<dbReference type="RefSeq" id="WP_112706501.1">
    <property type="nucleotide sequence ID" value="NZ_QMEU01000001.1"/>
</dbReference>
<evidence type="ECO:0000313" key="2">
    <source>
        <dbReference type="Proteomes" id="UP000250347"/>
    </source>
</evidence>
<protein>
    <submittedName>
        <fullName evidence="1">Uncharacterized protein</fullName>
    </submittedName>
</protein>
<evidence type="ECO:0000313" key="1">
    <source>
        <dbReference type="EMBL" id="RAV00671.1"/>
    </source>
</evidence>
<sequence length="97" mass="10574">MIVGNGYANTALEDESAILARTKPGGRNYRLNLSAFNLGQLVGAGMLDQREVEDALIQACKINRHYQDDGESMVLGSIKSGLEAGKAKPRTIKRRLK</sequence>
<dbReference type="EMBL" id="QMEU01000001">
    <property type="protein sequence ID" value="RAV00671.1"/>
    <property type="molecule type" value="Genomic_DNA"/>
</dbReference>
<organism evidence="1 2">
    <name type="scientific">Mycobacterium colombiense</name>
    <dbReference type="NCBI Taxonomy" id="339268"/>
    <lineage>
        <taxon>Bacteria</taxon>
        <taxon>Bacillati</taxon>
        <taxon>Actinomycetota</taxon>
        <taxon>Actinomycetes</taxon>
        <taxon>Mycobacteriales</taxon>
        <taxon>Mycobacteriaceae</taxon>
        <taxon>Mycobacterium</taxon>
        <taxon>Mycobacterium avium complex (MAC)</taxon>
    </lineage>
</organism>
<gene>
    <name evidence="1" type="ORF">DQP58_00070</name>
</gene>
<name>A0A329KZ44_9MYCO</name>
<comment type="caution">
    <text evidence="1">The sequence shown here is derived from an EMBL/GenBank/DDBJ whole genome shotgun (WGS) entry which is preliminary data.</text>
</comment>
<accession>A0A329KZ44</accession>
<dbReference type="AlphaFoldDB" id="A0A329KZ44"/>
<reference evidence="1 2" key="1">
    <citation type="submission" date="2018-06" db="EMBL/GenBank/DDBJ databases">
        <title>NTM in soil in Japan.</title>
        <authorList>
            <person name="Ohya K."/>
        </authorList>
    </citation>
    <scope>NUCLEOTIDE SEQUENCE [LARGE SCALE GENOMIC DNA]</scope>
    <source>
        <strain evidence="1 2">GF76</strain>
    </source>
</reference>
<dbReference type="Proteomes" id="UP000250347">
    <property type="component" value="Unassembled WGS sequence"/>
</dbReference>
<proteinExistence type="predicted"/>